<protein>
    <recommendedName>
        <fullName evidence="3">SnoaL-like protein</fullName>
    </recommendedName>
</protein>
<dbReference type="Proteomes" id="UP001220377">
    <property type="component" value="Chromosome"/>
</dbReference>
<dbReference type="EMBL" id="CP117884">
    <property type="protein sequence ID" value="WDF81908.1"/>
    <property type="molecule type" value="Genomic_DNA"/>
</dbReference>
<organism evidence="1 2">
    <name type="scientific">Lacticaseibacillus pabuli</name>
    <dbReference type="NCBI Taxonomy" id="3025672"/>
    <lineage>
        <taxon>Bacteria</taxon>
        <taxon>Bacillati</taxon>
        <taxon>Bacillota</taxon>
        <taxon>Bacilli</taxon>
        <taxon>Lactobacillales</taxon>
        <taxon>Lactobacillaceae</taxon>
        <taxon>Lacticaseibacillus</taxon>
    </lineage>
</organism>
<keyword evidence="2" id="KW-1185">Reference proteome</keyword>
<accession>A0ABY7WRC0</accession>
<gene>
    <name evidence="1" type="ORF">PQ472_08215</name>
</gene>
<dbReference type="RefSeq" id="WP_274258997.1">
    <property type="nucleotide sequence ID" value="NZ_CP117884.1"/>
</dbReference>
<reference evidence="1 2" key="1">
    <citation type="submission" date="2023-02" db="EMBL/GenBank/DDBJ databases">
        <title>Genome sequence of Lacticaseibacillus sp. KACC 23028.</title>
        <authorList>
            <person name="Kim S."/>
            <person name="Heo J."/>
            <person name="Kwon S.-W."/>
        </authorList>
    </citation>
    <scope>NUCLEOTIDE SEQUENCE [LARGE SCALE GENOMIC DNA]</scope>
    <source>
        <strain evidence="1 2">KACC 23028</strain>
    </source>
</reference>
<proteinExistence type="predicted"/>
<sequence>MSDLEEINQLVVWERQTRVRGLDADNLATYWPDATVTTSWQSGPVASFNGQRPVDFATDLPIVSRVSTPVIHLNAQKGRAYVELPTVTKHWLMMGGTQAVLESFMRLIYRVEKRQDEWRISDMSSINEADTLAPCIPGTDLNIDVAKAKTLRPSYRFLAYTRLAAGGTISQDGIGTDRPETVQPVYDKAEAWIK</sequence>
<evidence type="ECO:0000313" key="2">
    <source>
        <dbReference type="Proteomes" id="UP001220377"/>
    </source>
</evidence>
<dbReference type="InterPro" id="IPR032710">
    <property type="entry name" value="NTF2-like_dom_sf"/>
</dbReference>
<name>A0ABY7WRC0_9LACO</name>
<dbReference type="SUPFAM" id="SSF54427">
    <property type="entry name" value="NTF2-like"/>
    <property type="match status" value="1"/>
</dbReference>
<evidence type="ECO:0008006" key="3">
    <source>
        <dbReference type="Google" id="ProtNLM"/>
    </source>
</evidence>
<evidence type="ECO:0000313" key="1">
    <source>
        <dbReference type="EMBL" id="WDF81908.1"/>
    </source>
</evidence>